<dbReference type="AlphaFoldDB" id="A0A0V0HF52"/>
<organism evidence="1">
    <name type="scientific">Solanum chacoense</name>
    <name type="common">Chaco potato</name>
    <dbReference type="NCBI Taxonomy" id="4108"/>
    <lineage>
        <taxon>Eukaryota</taxon>
        <taxon>Viridiplantae</taxon>
        <taxon>Streptophyta</taxon>
        <taxon>Embryophyta</taxon>
        <taxon>Tracheophyta</taxon>
        <taxon>Spermatophyta</taxon>
        <taxon>Magnoliopsida</taxon>
        <taxon>eudicotyledons</taxon>
        <taxon>Gunneridae</taxon>
        <taxon>Pentapetalae</taxon>
        <taxon>asterids</taxon>
        <taxon>lamiids</taxon>
        <taxon>Solanales</taxon>
        <taxon>Solanaceae</taxon>
        <taxon>Solanoideae</taxon>
        <taxon>Solaneae</taxon>
        <taxon>Solanum</taxon>
    </lineage>
</organism>
<evidence type="ECO:0000313" key="1">
    <source>
        <dbReference type="EMBL" id="JAP18776.1"/>
    </source>
</evidence>
<reference evidence="1" key="1">
    <citation type="submission" date="2015-12" db="EMBL/GenBank/DDBJ databases">
        <title>Gene expression during late stages of embryo sac development: a critical building block for successful pollen-pistil interactions.</title>
        <authorList>
            <person name="Liu Y."/>
            <person name="Joly V."/>
            <person name="Sabar M."/>
            <person name="Matton D.P."/>
        </authorList>
    </citation>
    <scope>NUCLEOTIDE SEQUENCE</scope>
</reference>
<dbReference type="EMBL" id="GEDG01020875">
    <property type="protein sequence ID" value="JAP18776.1"/>
    <property type="molecule type" value="Transcribed_RNA"/>
</dbReference>
<sequence>MYHVLCNHLSPILLQSTSTSLESFHSHHLTPLHWGIQTFALQNARIIIVSLPASCLPPKPLLP</sequence>
<protein>
    <submittedName>
        <fullName evidence="1">Putative ovule protein</fullName>
    </submittedName>
</protein>
<accession>A0A0V0HF52</accession>
<proteinExistence type="predicted"/>
<name>A0A0V0HF52_SOLCH</name>